<feature type="transmembrane region" description="Helical" evidence="6">
    <location>
        <begin position="111"/>
        <end position="130"/>
    </location>
</feature>
<evidence type="ECO:0000256" key="3">
    <source>
        <dbReference type="ARBA" id="ARBA00022692"/>
    </source>
</evidence>
<organism evidence="7 8">
    <name type="scientific">Opitutus terrae (strain DSM 11246 / JCM 15787 / PB90-1)</name>
    <dbReference type="NCBI Taxonomy" id="452637"/>
    <lineage>
        <taxon>Bacteria</taxon>
        <taxon>Pseudomonadati</taxon>
        <taxon>Verrucomicrobiota</taxon>
        <taxon>Opitutia</taxon>
        <taxon>Opitutales</taxon>
        <taxon>Opitutaceae</taxon>
        <taxon>Opitutus</taxon>
    </lineage>
</organism>
<feature type="transmembrane region" description="Helical" evidence="6">
    <location>
        <begin position="328"/>
        <end position="351"/>
    </location>
</feature>
<dbReference type="InterPro" id="IPR050833">
    <property type="entry name" value="Poly_Biosynth_Transport"/>
</dbReference>
<evidence type="ECO:0000256" key="4">
    <source>
        <dbReference type="ARBA" id="ARBA00022989"/>
    </source>
</evidence>
<reference evidence="7 8" key="1">
    <citation type="journal article" date="2011" name="J. Bacteriol.">
        <title>Genome sequence of the verrucomicrobium Opitutus terrae PB90-1, an abundant inhabitant of rice paddy soil ecosystems.</title>
        <authorList>
            <person name="van Passel M.W."/>
            <person name="Kant R."/>
            <person name="Palva A."/>
            <person name="Copeland A."/>
            <person name="Lucas S."/>
            <person name="Lapidus A."/>
            <person name="Glavina del Rio T."/>
            <person name="Pitluck S."/>
            <person name="Goltsman E."/>
            <person name="Clum A."/>
            <person name="Sun H."/>
            <person name="Schmutz J."/>
            <person name="Larimer F.W."/>
            <person name="Land M.L."/>
            <person name="Hauser L."/>
            <person name="Kyrpides N."/>
            <person name="Mikhailova N."/>
            <person name="Richardson P.P."/>
            <person name="Janssen P.H."/>
            <person name="de Vos W.M."/>
            <person name="Smidt H."/>
        </authorList>
    </citation>
    <scope>NUCLEOTIDE SEQUENCE [LARGE SCALE GENOMIC DNA]</scope>
    <source>
        <strain evidence="8">DSM 11246 / JCM 15787 / PB90-1</strain>
    </source>
</reference>
<evidence type="ECO:0000256" key="2">
    <source>
        <dbReference type="ARBA" id="ARBA00022475"/>
    </source>
</evidence>
<feature type="transmembrane region" description="Helical" evidence="6">
    <location>
        <begin position="85"/>
        <end position="105"/>
    </location>
</feature>
<dbReference type="Proteomes" id="UP000007013">
    <property type="component" value="Chromosome"/>
</dbReference>
<gene>
    <name evidence="7" type="ordered locus">Oter_0289</name>
</gene>
<dbReference type="EMBL" id="CP001032">
    <property type="protein sequence ID" value="ACB73579.1"/>
    <property type="molecule type" value="Genomic_DNA"/>
</dbReference>
<dbReference type="RefSeq" id="WP_012373117.1">
    <property type="nucleotide sequence ID" value="NC_010571.1"/>
</dbReference>
<feature type="transmembrane region" description="Helical" evidence="6">
    <location>
        <begin position="363"/>
        <end position="387"/>
    </location>
</feature>
<feature type="transmembrane region" description="Helical" evidence="6">
    <location>
        <begin position="45"/>
        <end position="64"/>
    </location>
</feature>
<feature type="transmembrane region" description="Helical" evidence="6">
    <location>
        <begin position="217"/>
        <end position="239"/>
    </location>
</feature>
<accession>B1ZQ99</accession>
<dbReference type="Pfam" id="PF13440">
    <property type="entry name" value="Polysacc_synt_3"/>
    <property type="match status" value="1"/>
</dbReference>
<name>B1ZQ99_OPITP</name>
<keyword evidence="4 6" id="KW-1133">Transmembrane helix</keyword>
<dbReference type="AlphaFoldDB" id="B1ZQ99"/>
<keyword evidence="8" id="KW-1185">Reference proteome</keyword>
<evidence type="ECO:0000313" key="7">
    <source>
        <dbReference type="EMBL" id="ACB73579.1"/>
    </source>
</evidence>
<evidence type="ECO:0000256" key="1">
    <source>
        <dbReference type="ARBA" id="ARBA00004651"/>
    </source>
</evidence>
<keyword evidence="5 6" id="KW-0472">Membrane</keyword>
<evidence type="ECO:0000256" key="6">
    <source>
        <dbReference type="SAM" id="Phobius"/>
    </source>
</evidence>
<dbReference type="PANTHER" id="PTHR30250:SF11">
    <property type="entry name" value="O-ANTIGEN TRANSPORTER-RELATED"/>
    <property type="match status" value="1"/>
</dbReference>
<feature type="transmembrane region" description="Helical" evidence="6">
    <location>
        <begin position="12"/>
        <end position="33"/>
    </location>
</feature>
<dbReference type="OrthoDB" id="190548at2"/>
<evidence type="ECO:0000313" key="8">
    <source>
        <dbReference type="Proteomes" id="UP000007013"/>
    </source>
</evidence>
<proteinExistence type="predicted"/>
<keyword evidence="3 6" id="KW-0812">Transmembrane</keyword>
<sequence length="413" mass="43521">MTVTSKEIIHRLLPILSAQAIGLASGVAGVWLVSRLVTPADYGAYGVFIAQATIGASVVYAGLLQFVSRHWQAAPDRFTLLRETLAAMGSKIPWLLIACAAATLLTAPRQWVLYASLLFACALLVTVAQLAQTALQAAREHWRDLGISAGLSVTRSFLPPLCYVTTGAGLTALLTAFLLHAGAGAALGAAALRRWRRGASLPPAIPMLSSVYSGPRFVALAAAGWILAGLNRWIVAWFFGVEQAGYFNLATNLGAVLPWMVGVVLLQYVQPQWFAADASDPAAREHLLRAVDRIVLLYVAVALAAAATVHACVPLLTGTLISPRYADASGFVFMAGASATAGSTGVFYHALLMAAKRERACSAVDLGGAACLIVGGVVSAMAGLAWFKSWLLFSPVVPWLVNRTLARRALSGR</sequence>
<evidence type="ECO:0000256" key="5">
    <source>
        <dbReference type="ARBA" id="ARBA00023136"/>
    </source>
</evidence>
<dbReference type="GO" id="GO:0005886">
    <property type="term" value="C:plasma membrane"/>
    <property type="evidence" value="ECO:0007669"/>
    <property type="project" value="UniProtKB-SubCell"/>
</dbReference>
<protein>
    <submittedName>
        <fullName evidence="7">Polysaccharide biosynthesis protein</fullName>
    </submittedName>
</protein>
<dbReference type="eggNOG" id="COG2244">
    <property type="taxonomic scope" value="Bacteria"/>
</dbReference>
<dbReference type="STRING" id="452637.Oter_0289"/>
<feature type="transmembrane region" description="Helical" evidence="6">
    <location>
        <begin position="294"/>
        <end position="316"/>
    </location>
</feature>
<dbReference type="PANTHER" id="PTHR30250">
    <property type="entry name" value="PST FAMILY PREDICTED COLANIC ACID TRANSPORTER"/>
    <property type="match status" value="1"/>
</dbReference>
<dbReference type="KEGG" id="ote:Oter_0289"/>
<feature type="transmembrane region" description="Helical" evidence="6">
    <location>
        <begin position="170"/>
        <end position="192"/>
    </location>
</feature>
<keyword evidence="2" id="KW-1003">Cell membrane</keyword>
<comment type="subcellular location">
    <subcellularLocation>
        <location evidence="1">Cell membrane</location>
        <topology evidence="1">Multi-pass membrane protein</topology>
    </subcellularLocation>
</comment>
<feature type="transmembrane region" description="Helical" evidence="6">
    <location>
        <begin position="245"/>
        <end position="266"/>
    </location>
</feature>
<dbReference type="HOGENOM" id="CLU_665394_0_0_0"/>